<dbReference type="PANTHER" id="PTHR43294">
    <property type="entry name" value="SODIUM/POTASSIUM-TRANSPORTING ATPASE SUBUNIT ALPHA"/>
    <property type="match status" value="1"/>
</dbReference>
<dbReference type="SFLD" id="SFLDG00002">
    <property type="entry name" value="C1.7:_P-type_atpase_like"/>
    <property type="match status" value="1"/>
</dbReference>
<dbReference type="SFLD" id="SFLDF00027">
    <property type="entry name" value="p-type_atpase"/>
    <property type="match status" value="1"/>
</dbReference>
<dbReference type="Proteomes" id="UP000027931">
    <property type="component" value="Unassembled WGS sequence"/>
</dbReference>
<dbReference type="PROSITE" id="PS50846">
    <property type="entry name" value="HMA_2"/>
    <property type="match status" value="1"/>
</dbReference>
<dbReference type="FunFam" id="3.40.50.1000:FF:000001">
    <property type="entry name" value="Phospholipid-transporting ATPase IC"/>
    <property type="match status" value="1"/>
</dbReference>
<keyword evidence="8" id="KW-0067">ATP-binding</keyword>
<feature type="transmembrane region" description="Helical" evidence="15">
    <location>
        <begin position="905"/>
        <end position="931"/>
    </location>
</feature>
<dbReference type="GO" id="GO:0046872">
    <property type="term" value="F:metal ion binding"/>
    <property type="evidence" value="ECO:0007669"/>
    <property type="project" value="InterPro"/>
</dbReference>
<feature type="region of interest" description="Disordered" evidence="14">
    <location>
        <begin position="78"/>
        <end position="101"/>
    </location>
</feature>
<evidence type="ECO:0000256" key="14">
    <source>
        <dbReference type="SAM" id="MobiDB-lite"/>
    </source>
</evidence>
<dbReference type="SUPFAM" id="SSF81660">
    <property type="entry name" value="Metal cation-transporting ATPase, ATP-binding domain N"/>
    <property type="match status" value="2"/>
</dbReference>
<dbReference type="Gene3D" id="3.30.70.100">
    <property type="match status" value="1"/>
</dbReference>
<dbReference type="SUPFAM" id="SSF81665">
    <property type="entry name" value="Calcium ATPase, transmembrane domain M"/>
    <property type="match status" value="1"/>
</dbReference>
<dbReference type="SMART" id="SM00831">
    <property type="entry name" value="Cation_ATPase_N"/>
    <property type="match status" value="1"/>
</dbReference>
<dbReference type="OrthoDB" id="9760364at2"/>
<dbReference type="Pfam" id="PF00689">
    <property type="entry name" value="Cation_ATPase_C"/>
    <property type="match status" value="1"/>
</dbReference>
<organism evidence="17 18">
    <name type="scientific">Tumebacillus flagellatus</name>
    <dbReference type="NCBI Taxonomy" id="1157490"/>
    <lineage>
        <taxon>Bacteria</taxon>
        <taxon>Bacillati</taxon>
        <taxon>Bacillota</taxon>
        <taxon>Bacilli</taxon>
        <taxon>Bacillales</taxon>
        <taxon>Alicyclobacillaceae</taxon>
        <taxon>Tumebacillus</taxon>
    </lineage>
</organism>
<keyword evidence="5" id="KW-0597">Phosphoprotein</keyword>
<evidence type="ECO:0000256" key="13">
    <source>
        <dbReference type="ARBA" id="ARBA00023136"/>
    </source>
</evidence>
<feature type="transmembrane region" description="Helical" evidence="15">
    <location>
        <begin position="1472"/>
        <end position="1493"/>
    </location>
</feature>
<feature type="region of interest" description="Disordered" evidence="14">
    <location>
        <begin position="124"/>
        <end position="146"/>
    </location>
</feature>
<evidence type="ECO:0000259" key="16">
    <source>
        <dbReference type="PROSITE" id="PS50846"/>
    </source>
</evidence>
<dbReference type="GO" id="GO:0016887">
    <property type="term" value="F:ATP hydrolysis activity"/>
    <property type="evidence" value="ECO:0007669"/>
    <property type="project" value="InterPro"/>
</dbReference>
<comment type="similarity">
    <text evidence="2">Belongs to the cation transport ATPase (P-type) (TC 3.A.3) family. Type IIA subfamily.</text>
</comment>
<keyword evidence="7" id="KW-0547">Nucleotide-binding</keyword>
<dbReference type="InterPro" id="IPR008250">
    <property type="entry name" value="ATPase_P-typ_transduc_dom_A_sf"/>
</dbReference>
<feature type="domain" description="HMA" evidence="16">
    <location>
        <begin position="11"/>
        <end position="78"/>
    </location>
</feature>
<dbReference type="Pfam" id="PF00122">
    <property type="entry name" value="E1-E2_ATPase"/>
    <property type="match status" value="1"/>
</dbReference>
<evidence type="ECO:0000256" key="1">
    <source>
        <dbReference type="ARBA" id="ARBA00004651"/>
    </source>
</evidence>
<name>A0A074LJ60_9BACL</name>
<evidence type="ECO:0000256" key="5">
    <source>
        <dbReference type="ARBA" id="ARBA00022553"/>
    </source>
</evidence>
<dbReference type="InterPro" id="IPR023299">
    <property type="entry name" value="ATPase_P-typ_cyto_dom_N"/>
</dbReference>
<dbReference type="NCBIfam" id="TIGR01494">
    <property type="entry name" value="ATPase_P-type"/>
    <property type="match status" value="2"/>
</dbReference>
<dbReference type="GO" id="GO:0006811">
    <property type="term" value="P:monoatomic ion transport"/>
    <property type="evidence" value="ECO:0007669"/>
    <property type="project" value="UniProtKB-KW"/>
</dbReference>
<evidence type="ECO:0000256" key="9">
    <source>
        <dbReference type="ARBA" id="ARBA00022842"/>
    </source>
</evidence>
<feature type="transmembrane region" description="Helical" evidence="15">
    <location>
        <begin position="880"/>
        <end position="899"/>
    </location>
</feature>
<evidence type="ECO:0000256" key="6">
    <source>
        <dbReference type="ARBA" id="ARBA00022692"/>
    </source>
</evidence>
<dbReference type="InterPro" id="IPR018303">
    <property type="entry name" value="ATPase_P-typ_P_site"/>
</dbReference>
<evidence type="ECO:0000313" key="18">
    <source>
        <dbReference type="Proteomes" id="UP000027931"/>
    </source>
</evidence>
<dbReference type="EMBL" id="JMIR01000025">
    <property type="protein sequence ID" value="KEO82221.1"/>
    <property type="molecule type" value="Genomic_DNA"/>
</dbReference>
<dbReference type="PRINTS" id="PR00119">
    <property type="entry name" value="CATATPASE"/>
</dbReference>
<dbReference type="GO" id="GO:0005886">
    <property type="term" value="C:plasma membrane"/>
    <property type="evidence" value="ECO:0007669"/>
    <property type="project" value="UniProtKB-SubCell"/>
</dbReference>
<evidence type="ECO:0000313" key="17">
    <source>
        <dbReference type="EMBL" id="KEO82221.1"/>
    </source>
</evidence>
<evidence type="ECO:0000256" key="2">
    <source>
        <dbReference type="ARBA" id="ARBA00005675"/>
    </source>
</evidence>
<dbReference type="PRINTS" id="PR00120">
    <property type="entry name" value="HATPASE"/>
</dbReference>
<dbReference type="InterPro" id="IPR006121">
    <property type="entry name" value="HMA_dom"/>
</dbReference>
<feature type="transmembrane region" description="Helical" evidence="15">
    <location>
        <begin position="271"/>
        <end position="296"/>
    </location>
</feature>
<dbReference type="STRING" id="1157490.EL26_16350"/>
<keyword evidence="18" id="KW-1185">Reference proteome</keyword>
<keyword evidence="13 15" id="KW-0472">Membrane</keyword>
<feature type="transmembrane region" description="Helical" evidence="15">
    <location>
        <begin position="1336"/>
        <end position="1357"/>
    </location>
</feature>
<dbReference type="InterPro" id="IPR001757">
    <property type="entry name" value="P_typ_ATPase"/>
</dbReference>
<evidence type="ECO:0000256" key="3">
    <source>
        <dbReference type="ARBA" id="ARBA00022448"/>
    </source>
</evidence>
<protein>
    <recommendedName>
        <fullName evidence="16">HMA domain-containing protein</fullName>
    </recommendedName>
</protein>
<feature type="transmembrane region" description="Helical" evidence="15">
    <location>
        <begin position="1405"/>
        <end position="1426"/>
    </location>
</feature>
<dbReference type="PROSITE" id="PS00154">
    <property type="entry name" value="ATPASE_E1_E2"/>
    <property type="match status" value="1"/>
</dbReference>
<evidence type="ECO:0000256" key="8">
    <source>
        <dbReference type="ARBA" id="ARBA00022840"/>
    </source>
</evidence>
<dbReference type="GO" id="GO:0005524">
    <property type="term" value="F:ATP binding"/>
    <property type="evidence" value="ECO:0007669"/>
    <property type="project" value="UniProtKB-KW"/>
</dbReference>
<dbReference type="Gene3D" id="2.70.150.10">
    <property type="entry name" value="Calcium-transporting ATPase, cytoplasmic transduction domain A"/>
    <property type="match status" value="1"/>
</dbReference>
<sequence length="1545" mass="166767">MNVRIAHRLPGRVRLEIVEMQRSPVLAYRIEQALRALPGVLDVRCNTETGRALVRLDDRRIQAEALVRVLERMKRGAQTDTRSAVAATSERQAESSPHILPKNELAQSLSTLAEKTTSAIQSLTSRTGLLPATEPSDSKSSPSAANPYRIPLTVSAGLLGLFALKRLFIGRSALASAPGPFLAAAAMSIAAGYPALRRGTEQAIKQRRRNPDLWLGAAALGLAALRENLLALSSITLLNVAMYRRHERLSPCEPTMLHPELERHGRTMTRAAVWLAPAAWLLTGNPMAALAVLLAANPRPAMVSHKHAWAQAERHAHDNGLPLPRTGNLEALGSAKSIVLADGTTLTEHTQDLKVQTVREDMNTEKTISLAASLLEKLDAHPLRGALLKSAVHEKRTHRTAFHVEGHEDGVRGTINGHETFFGTKDYIQSLNLPFDLSPFVFQERRLRRDGYKPYLLVQDGELLALIGSKQQLNSTWSERVAAWQERGYDVRCLQRGERVPCELEMMTPHEIQAELDSGRPVVIFGDHDLPTANPLLATLSLDEIERFDELLQTCAEAGEQIERDLQLVKAWNKVGIGVALLAPRSAPLINLLGDFVSVALLSRQFRSRHATATVAGKQAHAQTPTNKLLRANPNTDHNWHAIPAADVLKKWNSRDSGLTAAEVRALQDRFGVNELEAPQPPHPLGIFFGQFKEFSTVILLGATAVSLLMGERFNALCMGGILVVNAVIGTMQEIRSASVLQALQARDTMQTKVVRDNSESMISVRDLVPGDIVLLEAGDSAPADLRVLESWNLEVNESILTGESVPAKKRAGELPLETGLADRTNLLYMGTNLTTGRVKAVVIATGLATQIGALQSLLHTEDHAPTPLQQRVDSIGKRFVLGALAAGVVLGIAGWMRGMPPLQLLLSSVTLAASAIPEGLPLTITIALTAGVTRMAKRKAVVRKLASLESLGRVTVICSDKTGTLTRNEMTVKRIATVSQKLTVTGEGYDPTGRFLPFADAEAAATSETVAETDALSDLPPDVRQMLTIGLLCNNASIEREDTDNSSCKAIGDPTEAALLTVGLKAGLSKETWTRHREIPFDSNTGSMSVVCQEEQNCLLFTKGSPEAILGKCTHYLLDGKPKELTDEIREQITRDNHEMAELALRVLGFAYRELCDDEDPHTAEDSGLIYVGLMGMIDPPKADVAVSIAEARALGIKPVMITGDHPITAKAIGLQLGIYQEGDSILTGADLDQLPPAELKAIVQKTSVFARVSPEHKLRIVEAYQANGEVVAMTGDGVNDAPAVRKADVGIAMGEKGTDITKNTAGIVLLQDHFQAIVEGIKEGRTIIGNIRKAIGCLLTGNLAEVLVTATSVIIGLPMPLIPLQVLLMNLLTDALPAMVLATNSTSSAEEGAPRQDVVDKSLYRRVLTRGVVLGIGALGVFAGSLSTGIALPVAQTMAFATLVAGQLIQTVSWRQMGSNRKSTWQNDRLLYAAMGVSWLALGASIYIPGLQRIFATAPLHPLHWGVSVAVAGSVSKISNTLLHEKAFDSESKAFFRCLCVLF</sequence>
<dbReference type="InterPro" id="IPR023298">
    <property type="entry name" value="ATPase_P-typ_TM_dom_sf"/>
</dbReference>
<comment type="subcellular location">
    <subcellularLocation>
        <location evidence="1">Cell membrane</location>
        <topology evidence="1">Multi-pass membrane protein</topology>
    </subcellularLocation>
</comment>
<proteinExistence type="inferred from homology"/>
<dbReference type="eggNOG" id="COG0474">
    <property type="taxonomic scope" value="Bacteria"/>
</dbReference>
<comment type="caution">
    <text evidence="17">The sequence shown here is derived from an EMBL/GenBank/DDBJ whole genome shotgun (WGS) entry which is preliminary data.</text>
</comment>
<dbReference type="InterPro" id="IPR036412">
    <property type="entry name" value="HAD-like_sf"/>
</dbReference>
<dbReference type="InterPro" id="IPR036163">
    <property type="entry name" value="HMA_dom_sf"/>
</dbReference>
<dbReference type="FunFam" id="2.70.150.10:FF:000160">
    <property type="entry name" value="Sarcoplasmic/endoplasmic reticulum calcium ATPase 1"/>
    <property type="match status" value="1"/>
</dbReference>
<accession>A0A074LJ60</accession>
<evidence type="ECO:0000256" key="11">
    <source>
        <dbReference type="ARBA" id="ARBA00022989"/>
    </source>
</evidence>
<dbReference type="Gene3D" id="3.40.50.1000">
    <property type="entry name" value="HAD superfamily/HAD-like"/>
    <property type="match status" value="2"/>
</dbReference>
<dbReference type="SFLD" id="SFLDS00003">
    <property type="entry name" value="Haloacid_Dehalogenase"/>
    <property type="match status" value="1"/>
</dbReference>
<dbReference type="InterPro" id="IPR006068">
    <property type="entry name" value="ATPase_P-typ_cation-transptr_C"/>
</dbReference>
<dbReference type="SUPFAM" id="SSF55008">
    <property type="entry name" value="HMA, heavy metal-associated domain"/>
    <property type="match status" value="1"/>
</dbReference>
<gene>
    <name evidence="17" type="ORF">EL26_16350</name>
</gene>
<dbReference type="Pfam" id="PF00690">
    <property type="entry name" value="Cation_ATPase_N"/>
    <property type="match status" value="1"/>
</dbReference>
<dbReference type="InterPro" id="IPR004014">
    <property type="entry name" value="ATPase_P-typ_cation-transptr_N"/>
</dbReference>
<dbReference type="Pfam" id="PF19991">
    <property type="entry name" value="HMA_2"/>
    <property type="match status" value="1"/>
</dbReference>
<dbReference type="InterPro" id="IPR050510">
    <property type="entry name" value="Cation_transp_ATPase_P-type"/>
</dbReference>
<dbReference type="RefSeq" id="WP_038090839.1">
    <property type="nucleotide sequence ID" value="NZ_JMIR01000025.1"/>
</dbReference>
<keyword evidence="10" id="KW-1278">Translocase</keyword>
<evidence type="ECO:0000256" key="4">
    <source>
        <dbReference type="ARBA" id="ARBA00022475"/>
    </source>
</evidence>
<evidence type="ECO:0000256" key="12">
    <source>
        <dbReference type="ARBA" id="ARBA00023065"/>
    </source>
</evidence>
<feature type="transmembrane region" description="Helical" evidence="15">
    <location>
        <begin position="174"/>
        <end position="193"/>
    </location>
</feature>
<dbReference type="SUPFAM" id="SSF81653">
    <property type="entry name" value="Calcium ATPase, transduction domain A"/>
    <property type="match status" value="1"/>
</dbReference>
<dbReference type="CDD" id="cd00371">
    <property type="entry name" value="HMA"/>
    <property type="match status" value="1"/>
</dbReference>
<keyword evidence="3" id="KW-0813">Transport</keyword>
<keyword evidence="9" id="KW-0460">Magnesium</keyword>
<keyword evidence="4" id="KW-1003">Cell membrane</keyword>
<evidence type="ECO:0000256" key="7">
    <source>
        <dbReference type="ARBA" id="ARBA00022741"/>
    </source>
</evidence>
<keyword evidence="12" id="KW-0406">Ion transport</keyword>
<dbReference type="Gene3D" id="3.40.1110.10">
    <property type="entry name" value="Calcium-transporting ATPase, cytoplasmic domain N"/>
    <property type="match status" value="2"/>
</dbReference>
<dbReference type="InterPro" id="IPR059000">
    <property type="entry name" value="ATPase_P-type_domA"/>
</dbReference>
<evidence type="ECO:0000256" key="10">
    <source>
        <dbReference type="ARBA" id="ARBA00022967"/>
    </source>
</evidence>
<dbReference type="Pfam" id="PF13246">
    <property type="entry name" value="Cation_ATPase"/>
    <property type="match status" value="1"/>
</dbReference>
<dbReference type="SUPFAM" id="SSF56784">
    <property type="entry name" value="HAD-like"/>
    <property type="match status" value="1"/>
</dbReference>
<keyword evidence="6 15" id="KW-0812">Transmembrane</keyword>
<reference evidence="17 18" key="1">
    <citation type="journal article" date="2013" name="Int. J. Syst. Evol. Microbiol.">
        <title>Tumebacillus flagellatus sp. nov., an alpha-amylase/pullulanase-producing bacterium isolated from cassava wastewater.</title>
        <authorList>
            <person name="Wang Q."/>
            <person name="Xie N."/>
            <person name="Qin Y."/>
            <person name="Shen N."/>
            <person name="Zhu J."/>
            <person name="Mi H."/>
            <person name="Huang R."/>
        </authorList>
    </citation>
    <scope>NUCLEOTIDE SEQUENCE [LARGE SCALE GENOMIC DNA]</scope>
    <source>
        <strain evidence="17 18">GST4</strain>
    </source>
</reference>
<evidence type="ECO:0000256" key="15">
    <source>
        <dbReference type="SAM" id="Phobius"/>
    </source>
</evidence>
<dbReference type="Gene3D" id="1.20.1110.10">
    <property type="entry name" value="Calcium-transporting ATPase, transmembrane domain"/>
    <property type="match status" value="1"/>
</dbReference>
<dbReference type="InterPro" id="IPR023214">
    <property type="entry name" value="HAD_sf"/>
</dbReference>
<dbReference type="PANTHER" id="PTHR43294:SF21">
    <property type="entry name" value="CATION TRANSPORTING ATPASE"/>
    <property type="match status" value="1"/>
</dbReference>
<keyword evidence="11 15" id="KW-1133">Transmembrane helix</keyword>
<dbReference type="InterPro" id="IPR044492">
    <property type="entry name" value="P_typ_ATPase_HD_dom"/>
</dbReference>